<dbReference type="EMBL" id="BAABHA010000010">
    <property type="protein sequence ID" value="GAA4387044.1"/>
    <property type="molecule type" value="Genomic_DNA"/>
</dbReference>
<organism evidence="1 2">
    <name type="scientific">Hymenobacter koreensis</name>
    <dbReference type="NCBI Taxonomy" id="1084523"/>
    <lineage>
        <taxon>Bacteria</taxon>
        <taxon>Pseudomonadati</taxon>
        <taxon>Bacteroidota</taxon>
        <taxon>Cytophagia</taxon>
        <taxon>Cytophagales</taxon>
        <taxon>Hymenobacteraceae</taxon>
        <taxon>Hymenobacter</taxon>
    </lineage>
</organism>
<accession>A0ABP8J8W0</accession>
<protein>
    <recommendedName>
        <fullName evidence="3">Aspartyl protease</fullName>
    </recommendedName>
</protein>
<dbReference type="RefSeq" id="WP_345225959.1">
    <property type="nucleotide sequence ID" value="NZ_BAABHA010000010.1"/>
</dbReference>
<gene>
    <name evidence="1" type="ORF">GCM10023186_32300</name>
</gene>
<comment type="caution">
    <text evidence="1">The sequence shown here is derived from an EMBL/GenBank/DDBJ whole genome shotgun (WGS) entry which is preliminary data.</text>
</comment>
<evidence type="ECO:0000313" key="2">
    <source>
        <dbReference type="Proteomes" id="UP001500454"/>
    </source>
</evidence>
<proteinExistence type="predicted"/>
<evidence type="ECO:0000313" key="1">
    <source>
        <dbReference type="EMBL" id="GAA4387044.1"/>
    </source>
</evidence>
<reference evidence="2" key="1">
    <citation type="journal article" date="2019" name="Int. J. Syst. Evol. Microbiol.">
        <title>The Global Catalogue of Microorganisms (GCM) 10K type strain sequencing project: providing services to taxonomists for standard genome sequencing and annotation.</title>
        <authorList>
            <consortium name="The Broad Institute Genomics Platform"/>
            <consortium name="The Broad Institute Genome Sequencing Center for Infectious Disease"/>
            <person name="Wu L."/>
            <person name="Ma J."/>
        </authorList>
    </citation>
    <scope>NUCLEOTIDE SEQUENCE [LARGE SCALE GENOMIC DNA]</scope>
    <source>
        <strain evidence="2">JCM 17924</strain>
    </source>
</reference>
<dbReference type="Proteomes" id="UP001500454">
    <property type="component" value="Unassembled WGS sequence"/>
</dbReference>
<evidence type="ECO:0008006" key="3">
    <source>
        <dbReference type="Google" id="ProtNLM"/>
    </source>
</evidence>
<sequence length="325" mass="35372">MKTLRKIVLFVLALLVAGSVGGYFYARKKFEAPANQLTVAGLPTNFSFEWEANNAVQPAVAHAAQLVPVQIPGCSRTCFLQFDTGAPYTLLYAPSIAALRARYPATRAMLQAPADTVHNFRFALGQAQVRVSRLPVLNFGAREIPADSTKPFVIGTLGTDVLEGRVLLIDYASRRLTLSNKVPDDLARRTDFVPLTFESRRVMFEANLQNEARNLLFDSGTSAYALITSQNNWKTLIQPQAPVHTQAVNSWGKTLTSYTAPTAAAMHLGAAKIPLGTVTYIEGMNLFQSLMMRFSGLGGMLGNEVFAGRTVILDVAGGRFGVVRK</sequence>
<name>A0ABP8J8W0_9BACT</name>
<keyword evidence="2" id="KW-1185">Reference proteome</keyword>